<dbReference type="GO" id="GO:0045039">
    <property type="term" value="P:protein insertion into mitochondrial inner membrane"/>
    <property type="evidence" value="ECO:0007669"/>
    <property type="project" value="TreeGrafter"/>
</dbReference>
<dbReference type="SMART" id="SM00028">
    <property type="entry name" value="TPR"/>
    <property type="match status" value="8"/>
</dbReference>
<comment type="similarity">
    <text evidence="9">Belongs to the Tom70 family.</text>
</comment>
<keyword evidence="8 11" id="KW-0472">Membrane</keyword>
<dbReference type="InterPro" id="IPR011990">
    <property type="entry name" value="TPR-like_helical_dom_sf"/>
</dbReference>
<proteinExistence type="inferred from homology"/>
<dbReference type="InterPro" id="IPR019734">
    <property type="entry name" value="TPR_rpt"/>
</dbReference>
<keyword evidence="13" id="KW-1185">Reference proteome</keyword>
<dbReference type="Pfam" id="PF13181">
    <property type="entry name" value="TPR_8"/>
    <property type="match status" value="1"/>
</dbReference>
<dbReference type="Gene3D" id="1.25.40.10">
    <property type="entry name" value="Tetratricopeptide repeat domain"/>
    <property type="match status" value="2"/>
</dbReference>
<evidence type="ECO:0000256" key="10">
    <source>
        <dbReference type="PROSITE-ProRule" id="PRU00339"/>
    </source>
</evidence>
<feature type="repeat" description="TPR" evidence="10">
    <location>
        <begin position="360"/>
        <end position="393"/>
    </location>
</feature>
<evidence type="ECO:0000313" key="13">
    <source>
        <dbReference type="Proteomes" id="UP001461498"/>
    </source>
</evidence>
<comment type="caution">
    <text evidence="12">The sequence shown here is derived from an EMBL/GenBank/DDBJ whole genome shotgun (WGS) entry which is preliminary data.</text>
</comment>
<evidence type="ECO:0000256" key="2">
    <source>
        <dbReference type="ARBA" id="ARBA00022692"/>
    </source>
</evidence>
<feature type="transmembrane region" description="Helical" evidence="11">
    <location>
        <begin position="12"/>
        <end position="33"/>
    </location>
</feature>
<organism evidence="12 13">
    <name type="scientific">Rhynocoris fuscipes</name>
    <dbReference type="NCBI Taxonomy" id="488301"/>
    <lineage>
        <taxon>Eukaryota</taxon>
        <taxon>Metazoa</taxon>
        <taxon>Ecdysozoa</taxon>
        <taxon>Arthropoda</taxon>
        <taxon>Hexapoda</taxon>
        <taxon>Insecta</taxon>
        <taxon>Pterygota</taxon>
        <taxon>Neoptera</taxon>
        <taxon>Paraneoptera</taxon>
        <taxon>Hemiptera</taxon>
        <taxon>Heteroptera</taxon>
        <taxon>Panheteroptera</taxon>
        <taxon>Cimicomorpha</taxon>
        <taxon>Reduviidae</taxon>
        <taxon>Harpactorinae</taxon>
        <taxon>Harpactorini</taxon>
        <taxon>Rhynocoris</taxon>
    </lineage>
</organism>
<dbReference type="GO" id="GO:0008320">
    <property type="term" value="F:protein transmembrane transporter activity"/>
    <property type="evidence" value="ECO:0007669"/>
    <property type="project" value="TreeGrafter"/>
</dbReference>
<dbReference type="SUPFAM" id="SSF48452">
    <property type="entry name" value="TPR-like"/>
    <property type="match status" value="2"/>
</dbReference>
<keyword evidence="3" id="KW-0677">Repeat</keyword>
<keyword evidence="5 10" id="KW-0802">TPR repeat</keyword>
<dbReference type="GO" id="GO:0030150">
    <property type="term" value="P:protein import into mitochondrial matrix"/>
    <property type="evidence" value="ECO:0007669"/>
    <property type="project" value="TreeGrafter"/>
</dbReference>
<dbReference type="Proteomes" id="UP001461498">
    <property type="component" value="Unassembled WGS sequence"/>
</dbReference>
<evidence type="ECO:0000256" key="5">
    <source>
        <dbReference type="ARBA" id="ARBA00022803"/>
    </source>
</evidence>
<dbReference type="PANTHER" id="PTHR46208:SF1">
    <property type="entry name" value="MITOCHONDRIAL IMPORT RECEPTOR SUBUNIT TOM70"/>
    <property type="match status" value="1"/>
</dbReference>
<keyword evidence="6 11" id="KW-1133">Transmembrane helix</keyword>
<feature type="repeat" description="TPR" evidence="10">
    <location>
        <begin position="75"/>
        <end position="108"/>
    </location>
</feature>
<evidence type="ECO:0000313" key="12">
    <source>
        <dbReference type="EMBL" id="KAK9507495.1"/>
    </source>
</evidence>
<evidence type="ECO:0000256" key="4">
    <source>
        <dbReference type="ARBA" id="ARBA00022787"/>
    </source>
</evidence>
<evidence type="ECO:0000256" key="8">
    <source>
        <dbReference type="ARBA" id="ARBA00023136"/>
    </source>
</evidence>
<sequence length="571" mass="64310">MPESNSGLSNPFTKWIFALAVGIPTVGYVYYYYRKNSSPQNISRKSEDLKENNEEILEKNSTTEKVKEEGPLERALSLKNAGNDFYKKRLHTDAIRCYTEAIELCPKEEKEYLATFYQNRAAAHEVLNNVEDVIKDCNEAIKLKNNYTKALMRRYKNLEKVGNLRQALEDVTACCLLEQFGNPDTLTAADRILKALGAEEAKKYQINRKPMLPSRHFIKSYFNSFEHDPVLHSLNQLNGVAKEVQPPKGLNAAKIALREERYEDILGHCNEEISDTLHDRNSPSETLLQALLLRATMYSLTSQTKLALEDLNFIIDSKPDNLKLLVNAHLKRACVLMHLEDPDKALEDFDTAGKLDPNNSDAAHQKAQILLMSEKLPEALAEFERAVTLSPKFPLSLVQKIYAEYRKAVLDRDSTKINASKSALKKAVAKYPSCSEGYMLLAQVYADSHEYEEAESVFIQGTKADPLNASLLVHLGMLYLQWKGDLENAVKSIEKGIEVDPKCEFAYETLASVEAQRGNMLKSITLFDKALAFSKSEKEAAHILSLKAAAQAQHSVAASLGLLWFPRKQIK</sequence>
<dbReference type="Pfam" id="PF13432">
    <property type="entry name" value="TPR_16"/>
    <property type="match status" value="2"/>
</dbReference>
<accession>A0AAW1DGI3</accession>
<dbReference type="EMBL" id="JAPXFL010000004">
    <property type="protein sequence ID" value="KAK9507495.1"/>
    <property type="molecule type" value="Genomic_DNA"/>
</dbReference>
<evidence type="ECO:0008006" key="14">
    <source>
        <dbReference type="Google" id="ProtNLM"/>
    </source>
</evidence>
<dbReference type="GO" id="GO:0030943">
    <property type="term" value="F:mitochondrion targeting sequence binding"/>
    <property type="evidence" value="ECO:0007669"/>
    <property type="project" value="TreeGrafter"/>
</dbReference>
<keyword evidence="4" id="KW-1000">Mitochondrion outer membrane</keyword>
<evidence type="ECO:0000256" key="9">
    <source>
        <dbReference type="ARBA" id="ARBA00038030"/>
    </source>
</evidence>
<evidence type="ECO:0000256" key="7">
    <source>
        <dbReference type="ARBA" id="ARBA00023128"/>
    </source>
</evidence>
<feature type="repeat" description="TPR" evidence="10">
    <location>
        <begin position="435"/>
        <end position="468"/>
    </location>
</feature>
<protein>
    <recommendedName>
        <fullName evidence="14">Mitochondrial import receptor subunit TOM70</fullName>
    </recommendedName>
</protein>
<reference evidence="12 13" key="1">
    <citation type="submission" date="2022-12" db="EMBL/GenBank/DDBJ databases">
        <title>Chromosome-level genome assembly of true bugs.</title>
        <authorList>
            <person name="Ma L."/>
            <person name="Li H."/>
        </authorList>
    </citation>
    <scope>NUCLEOTIDE SEQUENCE [LARGE SCALE GENOMIC DNA]</scope>
    <source>
        <strain evidence="12">Lab_2022b</strain>
    </source>
</reference>
<dbReference type="GO" id="GO:0005741">
    <property type="term" value="C:mitochondrial outer membrane"/>
    <property type="evidence" value="ECO:0007669"/>
    <property type="project" value="UniProtKB-SubCell"/>
</dbReference>
<evidence type="ECO:0000256" key="11">
    <source>
        <dbReference type="SAM" id="Phobius"/>
    </source>
</evidence>
<evidence type="ECO:0000256" key="1">
    <source>
        <dbReference type="ARBA" id="ARBA00004572"/>
    </source>
</evidence>
<keyword evidence="2 11" id="KW-0812">Transmembrane</keyword>
<name>A0AAW1DGI3_9HEMI</name>
<keyword evidence="7" id="KW-0496">Mitochondrion</keyword>
<comment type="subcellular location">
    <subcellularLocation>
        <location evidence="1">Mitochondrion outer membrane</location>
        <topology evidence="1">Single-pass membrane protein</topology>
    </subcellularLocation>
</comment>
<dbReference type="PROSITE" id="PS50005">
    <property type="entry name" value="TPR"/>
    <property type="match status" value="4"/>
</dbReference>
<evidence type="ECO:0000256" key="3">
    <source>
        <dbReference type="ARBA" id="ARBA00022737"/>
    </source>
</evidence>
<dbReference type="PANTHER" id="PTHR46208">
    <property type="entry name" value="MITOCHONDRIAL IMPORT RECEPTOR SUBUNIT TOM70"/>
    <property type="match status" value="1"/>
</dbReference>
<feature type="repeat" description="TPR" evidence="10">
    <location>
        <begin position="326"/>
        <end position="359"/>
    </location>
</feature>
<dbReference type="AlphaFoldDB" id="A0AAW1DGI3"/>
<gene>
    <name evidence="12" type="ORF">O3M35_007342</name>
</gene>
<evidence type="ECO:0000256" key="6">
    <source>
        <dbReference type="ARBA" id="ARBA00022989"/>
    </source>
</evidence>